<comment type="caution">
    <text evidence="9">The sequence shown here is derived from an EMBL/GenBank/DDBJ whole genome shotgun (WGS) entry which is preliminary data.</text>
</comment>
<gene>
    <name evidence="9" type="ORF">GGR93_002826</name>
</gene>
<dbReference type="GO" id="GO:0006265">
    <property type="term" value="P:DNA topological change"/>
    <property type="evidence" value="ECO:0007669"/>
    <property type="project" value="InterPro"/>
</dbReference>
<dbReference type="Gene3D" id="3.90.15.10">
    <property type="entry name" value="Topoisomerase I, Chain A, domain 3"/>
    <property type="match status" value="1"/>
</dbReference>
<evidence type="ECO:0000256" key="5">
    <source>
        <dbReference type="ARBA" id="ARBA00023125"/>
    </source>
</evidence>
<evidence type="ECO:0000259" key="8">
    <source>
        <dbReference type="Pfam" id="PF21338"/>
    </source>
</evidence>
<evidence type="ECO:0000313" key="10">
    <source>
        <dbReference type="Proteomes" id="UP000565745"/>
    </source>
</evidence>
<dbReference type="SUPFAM" id="SSF55869">
    <property type="entry name" value="DNA topoisomerase I domain"/>
    <property type="match status" value="1"/>
</dbReference>
<protein>
    <recommendedName>
        <fullName evidence="3">DNA topoisomerase</fullName>
        <ecNumber evidence="3">5.6.2.1</ecNumber>
    </recommendedName>
</protein>
<dbReference type="Pfam" id="PF01028">
    <property type="entry name" value="Topoisom_I"/>
    <property type="match status" value="1"/>
</dbReference>
<dbReference type="InterPro" id="IPR013500">
    <property type="entry name" value="TopoI_cat_euk"/>
</dbReference>
<dbReference type="AlphaFoldDB" id="A0A7W6MAK6"/>
<dbReference type="InterPro" id="IPR014711">
    <property type="entry name" value="TopoI_cat_a-hlx-sub_euk"/>
</dbReference>
<evidence type="ECO:0000256" key="1">
    <source>
        <dbReference type="ARBA" id="ARBA00000213"/>
    </source>
</evidence>
<evidence type="ECO:0000313" key="9">
    <source>
        <dbReference type="EMBL" id="MBB4175038.1"/>
    </source>
</evidence>
<reference evidence="9 10" key="1">
    <citation type="submission" date="2020-08" db="EMBL/GenBank/DDBJ databases">
        <title>Genomic Encyclopedia of Type Strains, Phase IV (KMG-IV): sequencing the most valuable type-strain genomes for metagenomic binning, comparative biology and taxonomic classification.</title>
        <authorList>
            <person name="Goeker M."/>
        </authorList>
    </citation>
    <scope>NUCLEOTIDE SEQUENCE [LARGE SCALE GENOMIC DNA]</scope>
    <source>
        <strain evidence="9 10">DSM 101015</strain>
    </source>
</reference>
<dbReference type="Gene3D" id="3.30.66.10">
    <property type="entry name" value="DNA topoisomerase I domain"/>
    <property type="match status" value="1"/>
</dbReference>
<dbReference type="SUPFAM" id="SSF56349">
    <property type="entry name" value="DNA breaking-rejoining enzymes"/>
    <property type="match status" value="1"/>
</dbReference>
<evidence type="ECO:0000259" key="7">
    <source>
        <dbReference type="Pfam" id="PF01028"/>
    </source>
</evidence>
<dbReference type="PRINTS" id="PR00416">
    <property type="entry name" value="EUTPISMRASEI"/>
</dbReference>
<dbReference type="PROSITE" id="PS52038">
    <property type="entry name" value="TOPO_IB_2"/>
    <property type="match status" value="1"/>
</dbReference>
<comment type="catalytic activity">
    <reaction evidence="1">
        <text>ATP-independent breakage of single-stranded DNA, followed by passage and rejoining.</text>
        <dbReference type="EC" id="5.6.2.1"/>
    </reaction>
</comment>
<keyword evidence="4" id="KW-0799">Topoisomerase</keyword>
<evidence type="ECO:0000256" key="4">
    <source>
        <dbReference type="ARBA" id="ARBA00023029"/>
    </source>
</evidence>
<dbReference type="InterPro" id="IPR049331">
    <property type="entry name" value="Top1B_N_bact"/>
</dbReference>
<comment type="similarity">
    <text evidence="2">Belongs to the type IB topoisomerase family.</text>
</comment>
<organism evidence="9 10">
    <name type="scientific">Sulfitobacter noctilucicola</name>
    <dbReference type="NCBI Taxonomy" id="1342301"/>
    <lineage>
        <taxon>Bacteria</taxon>
        <taxon>Pseudomonadati</taxon>
        <taxon>Pseudomonadota</taxon>
        <taxon>Alphaproteobacteria</taxon>
        <taxon>Rhodobacterales</taxon>
        <taxon>Roseobacteraceae</taxon>
        <taxon>Sulfitobacter</taxon>
    </lineage>
</organism>
<evidence type="ECO:0000256" key="2">
    <source>
        <dbReference type="ARBA" id="ARBA00006645"/>
    </source>
</evidence>
<keyword evidence="6 9" id="KW-0413">Isomerase</keyword>
<keyword evidence="10" id="KW-1185">Reference proteome</keyword>
<name>A0A7W6MAK6_9RHOB</name>
<dbReference type="InterPro" id="IPR011010">
    <property type="entry name" value="DNA_brk_join_enz"/>
</dbReference>
<dbReference type="GO" id="GO:0003917">
    <property type="term" value="F:DNA topoisomerase type I (single strand cut, ATP-independent) activity"/>
    <property type="evidence" value="ECO:0007669"/>
    <property type="project" value="UniProtKB-EC"/>
</dbReference>
<keyword evidence="5" id="KW-0238">DNA-binding</keyword>
<dbReference type="InterPro" id="IPR035447">
    <property type="entry name" value="DNA_topo_I_N_sf"/>
</dbReference>
<dbReference type="Pfam" id="PF21338">
    <property type="entry name" value="Top1B_N_bact"/>
    <property type="match status" value="1"/>
</dbReference>
<proteinExistence type="inferred from homology"/>
<feature type="domain" description="DNA topoisomerase IB N-terminal" evidence="8">
    <location>
        <begin position="25"/>
        <end position="73"/>
    </location>
</feature>
<dbReference type="RefSeq" id="WP_025055866.1">
    <property type="nucleotide sequence ID" value="NZ_JACIFU010000003.1"/>
</dbReference>
<sequence length="322" mass="35362">MTAPSHLVHVTDAQPGIKRLRRGRGFSYVAPDGTTIARGAERKRLEALAVPPAYEDVWMCPMPNGHLQATGRDTRKRKQYRYHPDWAEAQAQTKFDGLVQFGEALPRMRRAVRRDLENEAGDRAYALACAVSLIDKTAIRVGDPAYTRENGSYGAVTLKSRQIRFHGNSIEMRYRAKGGKKVQKRINDKRLAAMLHSISDLPGAQLLSWVDDEGDTQTVSSAALNAYIADAADVEGVTAKTFRTWKGTLAAFEVGQQGDATIKAMAEAASDVLNNTPTIARNSYIHPAVIDMAGGDAWGVEGYQRADLYAAEGRLLKFLEAL</sequence>
<dbReference type="EC" id="5.6.2.1" evidence="3"/>
<dbReference type="GO" id="GO:0003677">
    <property type="term" value="F:DNA binding"/>
    <property type="evidence" value="ECO:0007669"/>
    <property type="project" value="UniProtKB-KW"/>
</dbReference>
<dbReference type="Proteomes" id="UP000565745">
    <property type="component" value="Unassembled WGS sequence"/>
</dbReference>
<dbReference type="EMBL" id="JACIFU010000003">
    <property type="protein sequence ID" value="MBB4175038.1"/>
    <property type="molecule type" value="Genomic_DNA"/>
</dbReference>
<dbReference type="InterPro" id="IPR001631">
    <property type="entry name" value="TopoI"/>
</dbReference>
<dbReference type="OrthoDB" id="9778962at2"/>
<evidence type="ECO:0000256" key="3">
    <source>
        <dbReference type="ARBA" id="ARBA00012891"/>
    </source>
</evidence>
<dbReference type="Gene3D" id="1.10.132.120">
    <property type="match status" value="1"/>
</dbReference>
<evidence type="ECO:0000256" key="6">
    <source>
        <dbReference type="ARBA" id="ARBA00023235"/>
    </source>
</evidence>
<feature type="domain" description="DNA topoisomerase I catalytic core eukaryotic-type" evidence="7">
    <location>
        <begin position="89"/>
        <end position="253"/>
    </location>
</feature>
<accession>A0A7W6MAK6</accession>